<dbReference type="GO" id="GO:0004497">
    <property type="term" value="F:monooxygenase activity"/>
    <property type="evidence" value="ECO:0007669"/>
    <property type="project" value="UniProtKB-KW"/>
</dbReference>
<comment type="caution">
    <text evidence="2">The sequence shown here is derived from an EMBL/GenBank/DDBJ whole genome shotgun (WGS) entry which is preliminary data.</text>
</comment>
<dbReference type="RefSeq" id="WP_131914003.1">
    <property type="nucleotide sequence ID" value="NZ_OU594967.1"/>
</dbReference>
<keyword evidence="2" id="KW-0503">Monooxygenase</keyword>
<sequence>MSLIAKTPKPPYYAVIFTSQRTEDDHGYGPMAARMVELAAKQPGFLGIESAREDVGITVSYWSDLEAIKQWKANAEHQVAQKLGREQWYSSFKTRISKVERDYGI</sequence>
<gene>
    <name evidence="2" type="ORF">EV690_3255</name>
</gene>
<dbReference type="OrthoDB" id="9797060at2"/>
<dbReference type="InterPro" id="IPR052936">
    <property type="entry name" value="Jasmonate_Hydroxylase-like"/>
</dbReference>
<dbReference type="PANTHER" id="PTHR37811">
    <property type="entry name" value="BLL5343 PROTEIN"/>
    <property type="match status" value="1"/>
</dbReference>
<dbReference type="Pfam" id="PF03992">
    <property type="entry name" value="ABM"/>
    <property type="match status" value="1"/>
</dbReference>
<evidence type="ECO:0000313" key="2">
    <source>
        <dbReference type="EMBL" id="TCK46670.1"/>
    </source>
</evidence>
<dbReference type="Gene3D" id="3.30.70.100">
    <property type="match status" value="1"/>
</dbReference>
<dbReference type="Proteomes" id="UP000295565">
    <property type="component" value="Unassembled WGS sequence"/>
</dbReference>
<dbReference type="InterPro" id="IPR007138">
    <property type="entry name" value="ABM_dom"/>
</dbReference>
<reference evidence="2 3" key="1">
    <citation type="submission" date="2019-03" db="EMBL/GenBank/DDBJ databases">
        <title>Genomic Encyclopedia of Type Strains, Phase IV (KMG-IV): sequencing the most valuable type-strain genomes for metagenomic binning, comparative biology and taxonomic classification.</title>
        <authorList>
            <person name="Goeker M."/>
        </authorList>
    </citation>
    <scope>NUCLEOTIDE SEQUENCE [LARGE SCALE GENOMIC DNA]</scope>
    <source>
        <strain evidence="2 3">DSM 18577</strain>
    </source>
</reference>
<dbReference type="InterPro" id="IPR011008">
    <property type="entry name" value="Dimeric_a/b-barrel"/>
</dbReference>
<evidence type="ECO:0000313" key="3">
    <source>
        <dbReference type="Proteomes" id="UP000295565"/>
    </source>
</evidence>
<dbReference type="AlphaFoldDB" id="A0A4R1J887"/>
<organism evidence="2 3">
    <name type="scientific">Celerinatantimonas diazotrophica</name>
    <dbReference type="NCBI Taxonomy" id="412034"/>
    <lineage>
        <taxon>Bacteria</taxon>
        <taxon>Pseudomonadati</taxon>
        <taxon>Pseudomonadota</taxon>
        <taxon>Gammaproteobacteria</taxon>
        <taxon>Celerinatantimonadaceae</taxon>
        <taxon>Celerinatantimonas</taxon>
    </lineage>
</organism>
<accession>A0A4R1J887</accession>
<dbReference type="PANTHER" id="PTHR37811:SF2">
    <property type="entry name" value="ABM DOMAIN-CONTAINING PROTEIN"/>
    <property type="match status" value="1"/>
</dbReference>
<feature type="domain" description="ABM" evidence="1">
    <location>
        <begin position="14"/>
        <end position="82"/>
    </location>
</feature>
<evidence type="ECO:0000259" key="1">
    <source>
        <dbReference type="Pfam" id="PF03992"/>
    </source>
</evidence>
<proteinExistence type="predicted"/>
<dbReference type="EMBL" id="SMGD01000017">
    <property type="protein sequence ID" value="TCK46670.1"/>
    <property type="molecule type" value="Genomic_DNA"/>
</dbReference>
<name>A0A4R1J887_9GAMM</name>
<protein>
    <submittedName>
        <fullName evidence="2">Heme-degrading monooxygenase HmoA</fullName>
    </submittedName>
</protein>
<keyword evidence="2" id="KW-0560">Oxidoreductase</keyword>
<dbReference type="SUPFAM" id="SSF54909">
    <property type="entry name" value="Dimeric alpha+beta barrel"/>
    <property type="match status" value="1"/>
</dbReference>
<keyword evidence="3" id="KW-1185">Reference proteome</keyword>